<comment type="subunit">
    <text evidence="7">Homotrimer.</text>
</comment>
<dbReference type="CDD" id="cd03352">
    <property type="entry name" value="LbH_LpxD"/>
    <property type="match status" value="1"/>
</dbReference>
<evidence type="ECO:0000256" key="3">
    <source>
        <dbReference type="ARBA" id="ARBA00022679"/>
    </source>
</evidence>
<keyword evidence="4 7" id="KW-0677">Repeat</keyword>
<dbReference type="GeneID" id="78506236"/>
<dbReference type="HAMAP" id="MF_00523">
    <property type="entry name" value="LpxD"/>
    <property type="match status" value="1"/>
</dbReference>
<feature type="domain" description="UDP-3-O-[3-hydroxymyristoyl] glucosamine N-acyltransferase non-repeat region" evidence="8">
    <location>
        <begin position="24"/>
        <end position="87"/>
    </location>
</feature>
<name>A0A239T9A0_9FIRM</name>
<keyword evidence="3 7" id="KW-0808">Transferase</keyword>
<dbReference type="InterPro" id="IPR007691">
    <property type="entry name" value="LpxD"/>
</dbReference>
<evidence type="ECO:0000313" key="10">
    <source>
        <dbReference type="Proteomes" id="UP000215383"/>
    </source>
</evidence>
<evidence type="ECO:0000259" key="8">
    <source>
        <dbReference type="Pfam" id="PF04613"/>
    </source>
</evidence>
<comment type="function">
    <text evidence="7">Catalyzes the N-acylation of UDP-3-O-acylglucosamine using 3-hydroxyacyl-ACP as the acyl donor. Is involved in the biosynthesis of lipid A, a phosphorylated glycolipid that anchors the lipopolysaccharide to the outer membrane of the cell.</text>
</comment>
<dbReference type="PANTHER" id="PTHR43378:SF2">
    <property type="entry name" value="UDP-3-O-ACYLGLUCOSAMINE N-ACYLTRANSFERASE 1, MITOCHONDRIAL-RELATED"/>
    <property type="match status" value="1"/>
</dbReference>
<dbReference type="InterPro" id="IPR018357">
    <property type="entry name" value="Hexapep_transf_CS"/>
</dbReference>
<evidence type="ECO:0000256" key="7">
    <source>
        <dbReference type="HAMAP-Rule" id="MF_00523"/>
    </source>
</evidence>
<evidence type="ECO:0000313" key="9">
    <source>
        <dbReference type="EMBL" id="SNU94315.1"/>
    </source>
</evidence>
<dbReference type="Proteomes" id="UP000215383">
    <property type="component" value="Chromosome 1"/>
</dbReference>
<keyword evidence="1 7" id="KW-0444">Lipid biosynthesis</keyword>
<evidence type="ECO:0000256" key="2">
    <source>
        <dbReference type="ARBA" id="ARBA00022556"/>
    </source>
</evidence>
<evidence type="ECO:0000256" key="6">
    <source>
        <dbReference type="ARBA" id="ARBA00023315"/>
    </source>
</evidence>
<comment type="catalytic activity">
    <reaction evidence="7">
        <text>a UDP-3-O-[(3R)-3-hydroxyacyl]-alpha-D-glucosamine + a (3R)-hydroxyacyl-[ACP] = a UDP-2-N,3-O-bis[(3R)-3-hydroxyacyl]-alpha-D-glucosamine + holo-[ACP] + H(+)</text>
        <dbReference type="Rhea" id="RHEA:53836"/>
        <dbReference type="Rhea" id="RHEA-COMP:9685"/>
        <dbReference type="Rhea" id="RHEA-COMP:9945"/>
        <dbReference type="ChEBI" id="CHEBI:15378"/>
        <dbReference type="ChEBI" id="CHEBI:64479"/>
        <dbReference type="ChEBI" id="CHEBI:78827"/>
        <dbReference type="ChEBI" id="CHEBI:137740"/>
        <dbReference type="ChEBI" id="CHEBI:137748"/>
        <dbReference type="EC" id="2.3.1.191"/>
    </reaction>
</comment>
<dbReference type="Gene3D" id="3.40.1390.10">
    <property type="entry name" value="MurE/MurF, N-terminal domain"/>
    <property type="match status" value="1"/>
</dbReference>
<dbReference type="Pfam" id="PF04613">
    <property type="entry name" value="LpxD"/>
    <property type="match status" value="1"/>
</dbReference>
<feature type="active site" description="Proton acceptor" evidence="7">
    <location>
        <position position="238"/>
    </location>
</feature>
<dbReference type="NCBIfam" id="NF002060">
    <property type="entry name" value="PRK00892.1"/>
    <property type="match status" value="1"/>
</dbReference>
<dbReference type="GO" id="GO:0016410">
    <property type="term" value="F:N-acyltransferase activity"/>
    <property type="evidence" value="ECO:0007669"/>
    <property type="project" value="InterPro"/>
</dbReference>
<dbReference type="Gene3D" id="2.160.10.10">
    <property type="entry name" value="Hexapeptide repeat proteins"/>
    <property type="match status" value="1"/>
</dbReference>
<evidence type="ECO:0000256" key="5">
    <source>
        <dbReference type="ARBA" id="ARBA00023098"/>
    </source>
</evidence>
<dbReference type="RefSeq" id="WP_027890153.1">
    <property type="nucleotide sequence ID" value="NZ_LT906446.1"/>
</dbReference>
<evidence type="ECO:0000256" key="1">
    <source>
        <dbReference type="ARBA" id="ARBA00022516"/>
    </source>
</evidence>
<dbReference type="EMBL" id="LT906446">
    <property type="protein sequence ID" value="SNU94315.1"/>
    <property type="molecule type" value="Genomic_DNA"/>
</dbReference>
<keyword evidence="10" id="KW-1185">Reference proteome</keyword>
<sequence length="343" mass="37019">MQKTLAEIAKLVNGKLQGQYDENLIITGATGIDLAGPNEVTFAVDPHLEEAISCNAAAVIIQEDVEGFNKTSIKVKNPRAAFNILLNIFKPELKIEHKISDRAHLGNNVQIGKNVTIMDFAYIDDNAQIGDDVIIYPNVYIGQYAKVGNNTELHAGVSVREFCVVGKNVIIHDNTVIGADGFGFITRDGKHTKVPQVGNVIIEDDVEIGCNVSIDRATTSSTIIGKGTKMDNLIHIGHNCVLGENCLVVAQTGLAGSTIVGHNVTFAGQVGSKGHIKVGSNSVMAARTGLIADVPENSVYAGFPARSHQEWLRIKASEAHLPDMVKKLKLLERRLKALEEKKD</sequence>
<protein>
    <recommendedName>
        <fullName evidence="7">UDP-3-O-acylglucosamine N-acyltransferase</fullName>
        <ecNumber evidence="7">2.3.1.191</ecNumber>
    </recommendedName>
</protein>
<dbReference type="InterPro" id="IPR001451">
    <property type="entry name" value="Hexapep"/>
</dbReference>
<dbReference type="GO" id="GO:0009245">
    <property type="term" value="P:lipid A biosynthetic process"/>
    <property type="evidence" value="ECO:0007669"/>
    <property type="project" value="UniProtKB-UniRule"/>
</dbReference>
<dbReference type="NCBIfam" id="TIGR01853">
    <property type="entry name" value="lipid_A_lpxD"/>
    <property type="match status" value="1"/>
</dbReference>
<dbReference type="EC" id="2.3.1.191" evidence="7"/>
<organism evidence="9 10">
    <name type="scientific">Megamonas hypermegale</name>
    <dbReference type="NCBI Taxonomy" id="158847"/>
    <lineage>
        <taxon>Bacteria</taxon>
        <taxon>Bacillati</taxon>
        <taxon>Bacillota</taxon>
        <taxon>Negativicutes</taxon>
        <taxon>Selenomonadales</taxon>
        <taxon>Selenomonadaceae</taxon>
        <taxon>Megamonas</taxon>
    </lineage>
</organism>
<keyword evidence="2 7" id="KW-0441">Lipid A biosynthesis</keyword>
<dbReference type="InterPro" id="IPR011004">
    <property type="entry name" value="Trimer_LpxA-like_sf"/>
</dbReference>
<comment type="similarity">
    <text evidence="7">Belongs to the transferase hexapeptide repeat family. LpxD subfamily.</text>
</comment>
<proteinExistence type="inferred from homology"/>
<dbReference type="SUPFAM" id="SSF51161">
    <property type="entry name" value="Trimeric LpxA-like enzymes"/>
    <property type="match status" value="1"/>
</dbReference>
<comment type="pathway">
    <text evidence="7">Bacterial outer membrane biogenesis; LPS lipid A biosynthesis.</text>
</comment>
<dbReference type="PROSITE" id="PS00101">
    <property type="entry name" value="HEXAPEP_TRANSFERASES"/>
    <property type="match status" value="1"/>
</dbReference>
<dbReference type="UniPathway" id="UPA00973"/>
<dbReference type="Pfam" id="PF00132">
    <property type="entry name" value="Hexapep"/>
    <property type="match status" value="2"/>
</dbReference>
<dbReference type="GO" id="GO:0016020">
    <property type="term" value="C:membrane"/>
    <property type="evidence" value="ECO:0007669"/>
    <property type="project" value="GOC"/>
</dbReference>
<dbReference type="eggNOG" id="COG1044">
    <property type="taxonomic scope" value="Bacteria"/>
</dbReference>
<dbReference type="GO" id="GO:0103118">
    <property type="term" value="F:UDP-3-O-[(3R)-3-hydroxyacyl]-glucosamine N-acyltransferase activity"/>
    <property type="evidence" value="ECO:0007669"/>
    <property type="project" value="UniProtKB-EC"/>
</dbReference>
<accession>A0A239T9A0</accession>
<evidence type="ECO:0000256" key="4">
    <source>
        <dbReference type="ARBA" id="ARBA00022737"/>
    </source>
</evidence>
<dbReference type="InterPro" id="IPR020573">
    <property type="entry name" value="UDP_GlcNAc_AcTrfase_non-rep"/>
</dbReference>
<reference evidence="9 10" key="1">
    <citation type="submission" date="2017-06" db="EMBL/GenBank/DDBJ databases">
        <authorList>
            <consortium name="Pathogen Informatics"/>
        </authorList>
    </citation>
    <scope>NUCLEOTIDE SEQUENCE [LARGE SCALE GENOMIC DNA]</scope>
    <source>
        <strain evidence="9 10">NCTC10570</strain>
    </source>
</reference>
<dbReference type="AlphaFoldDB" id="A0A239T9A0"/>
<gene>
    <name evidence="7 9" type="primary">lpxD</name>
    <name evidence="9" type="ORF">SAMEA4364220_00194</name>
</gene>
<dbReference type="PANTHER" id="PTHR43378">
    <property type="entry name" value="UDP-3-O-ACYLGLUCOSAMINE N-ACYLTRANSFERASE"/>
    <property type="match status" value="1"/>
</dbReference>
<keyword evidence="6 7" id="KW-0012">Acyltransferase</keyword>
<keyword evidence="5 7" id="KW-0443">Lipid metabolism</keyword>